<organism evidence="2 3">
    <name type="scientific">Pseudoalteromonas marina</name>
    <dbReference type="NCBI Taxonomy" id="267375"/>
    <lineage>
        <taxon>Bacteria</taxon>
        <taxon>Pseudomonadati</taxon>
        <taxon>Pseudomonadota</taxon>
        <taxon>Gammaproteobacteria</taxon>
        <taxon>Alteromonadales</taxon>
        <taxon>Pseudoalteromonadaceae</taxon>
        <taxon>Pseudoalteromonas</taxon>
    </lineage>
</organism>
<feature type="signal peptide" evidence="1">
    <location>
        <begin position="1"/>
        <end position="18"/>
    </location>
</feature>
<keyword evidence="3" id="KW-1185">Reference proteome</keyword>
<proteinExistence type="predicted"/>
<name>A0ABT9FDK5_9GAMM</name>
<gene>
    <name evidence="2" type="ORF">Q8W34_09335</name>
</gene>
<evidence type="ECO:0000313" key="2">
    <source>
        <dbReference type="EMBL" id="MDP2564836.1"/>
    </source>
</evidence>
<comment type="caution">
    <text evidence="2">The sequence shown here is derived from an EMBL/GenBank/DDBJ whole genome shotgun (WGS) entry which is preliminary data.</text>
</comment>
<feature type="chain" id="PRO_5047532347" evidence="1">
    <location>
        <begin position="19"/>
        <end position="122"/>
    </location>
</feature>
<dbReference type="Pfam" id="PF11456">
    <property type="entry name" value="DUF3019"/>
    <property type="match status" value="1"/>
</dbReference>
<evidence type="ECO:0000256" key="1">
    <source>
        <dbReference type="SAM" id="SignalP"/>
    </source>
</evidence>
<sequence>MVILFLAPLLIPLSNAQAALFTVSPKVCVISQVQDFCDLDLKFEWQGDVMGDVCIYEQSKKIHCWQQQRAGEFNYKARVQVETIYSLINSESGVLIAKAQVEVQSTHVQKSRRRLRSPWSFF</sequence>
<dbReference type="EMBL" id="JAUYVT010000007">
    <property type="protein sequence ID" value="MDP2564836.1"/>
    <property type="molecule type" value="Genomic_DNA"/>
</dbReference>
<dbReference type="InterPro" id="IPR021559">
    <property type="entry name" value="DUF3019"/>
</dbReference>
<reference evidence="2" key="1">
    <citation type="submission" date="2023-07" db="EMBL/GenBank/DDBJ databases">
        <title>Genome content predicts the carbon catabolic preferences of heterotrophic bacteria.</title>
        <authorList>
            <person name="Gralka M."/>
        </authorList>
    </citation>
    <scope>NUCLEOTIDE SEQUENCE</scope>
    <source>
        <strain evidence="2">4G09</strain>
    </source>
</reference>
<evidence type="ECO:0000313" key="3">
    <source>
        <dbReference type="Proteomes" id="UP001177212"/>
    </source>
</evidence>
<accession>A0ABT9FDK5</accession>
<protein>
    <submittedName>
        <fullName evidence="2">DUF3019 domain-containing protein</fullName>
    </submittedName>
</protein>
<dbReference type="RefSeq" id="WP_305471969.1">
    <property type="nucleotide sequence ID" value="NZ_JAUYVT010000007.1"/>
</dbReference>
<dbReference type="Proteomes" id="UP001177212">
    <property type="component" value="Unassembled WGS sequence"/>
</dbReference>
<keyword evidence="1" id="KW-0732">Signal</keyword>